<organism evidence="2 3">
    <name type="scientific">Zea mays</name>
    <name type="common">Maize</name>
    <dbReference type="NCBI Taxonomy" id="4577"/>
    <lineage>
        <taxon>Eukaryota</taxon>
        <taxon>Viridiplantae</taxon>
        <taxon>Streptophyta</taxon>
        <taxon>Embryophyta</taxon>
        <taxon>Tracheophyta</taxon>
        <taxon>Spermatophyta</taxon>
        <taxon>Magnoliopsida</taxon>
        <taxon>Liliopsida</taxon>
        <taxon>Poales</taxon>
        <taxon>Poaceae</taxon>
        <taxon>PACMAD clade</taxon>
        <taxon>Panicoideae</taxon>
        <taxon>Andropogonodae</taxon>
        <taxon>Andropogoneae</taxon>
        <taxon>Tripsacinae</taxon>
        <taxon>Zea</taxon>
    </lineage>
</organism>
<reference evidence="3" key="1">
    <citation type="submission" date="2015-12" db="EMBL/GenBank/DDBJ databases">
        <title>Update maize B73 reference genome by single molecule sequencing technologies.</title>
        <authorList>
            <consortium name="Maize Genome Sequencing Project"/>
            <person name="Ware D."/>
        </authorList>
    </citation>
    <scope>NUCLEOTIDE SEQUENCE [LARGE SCALE GENOMIC DNA]</scope>
    <source>
        <strain evidence="3">cv. B73</strain>
    </source>
</reference>
<evidence type="ECO:0000313" key="2">
    <source>
        <dbReference type="EnsemblPlants" id="Zm00001eb017720_P001"/>
    </source>
</evidence>
<accession>A0A804LKQ9</accession>
<reference evidence="2" key="3">
    <citation type="submission" date="2021-05" db="UniProtKB">
        <authorList>
            <consortium name="EnsemblPlants"/>
        </authorList>
    </citation>
    <scope>IDENTIFICATION</scope>
    <source>
        <strain evidence="2">cv. B73</strain>
    </source>
</reference>
<name>A0A804LKQ9_MAIZE</name>
<reference evidence="2" key="2">
    <citation type="submission" date="2019-07" db="EMBL/GenBank/DDBJ databases">
        <authorList>
            <person name="Seetharam A."/>
            <person name="Woodhouse M."/>
            <person name="Cannon E."/>
        </authorList>
    </citation>
    <scope>NUCLEOTIDE SEQUENCE [LARGE SCALE GENOMIC DNA]</scope>
    <source>
        <strain evidence="2">cv. B73</strain>
    </source>
</reference>
<feature type="compositionally biased region" description="Basic residues" evidence="1">
    <location>
        <begin position="91"/>
        <end position="106"/>
    </location>
</feature>
<sequence length="184" mass="20455">MRLRSTYRRAVSLALHIEELDGHWLGGRSKNDSRMKLLLSNPYTDVFNSDGEDDDRAAGRDSKRSGESAAETFFSSSRSFSLDSSEFYTNKKQHKKNTTTKAKAKGMARSAGPDVRRHCCFEAQLHALQADPATFTSDPEDAEDFAAWSKEALSQAAAEMQGFSCESDKAWVAQAEMQGEPFQI</sequence>
<evidence type="ECO:0000256" key="1">
    <source>
        <dbReference type="SAM" id="MobiDB-lite"/>
    </source>
</evidence>
<feature type="compositionally biased region" description="Basic and acidic residues" evidence="1">
    <location>
        <begin position="56"/>
        <end position="66"/>
    </location>
</feature>
<dbReference type="AlphaFoldDB" id="A0A804LKQ9"/>
<feature type="region of interest" description="Disordered" evidence="1">
    <location>
        <begin position="90"/>
        <end position="109"/>
    </location>
</feature>
<keyword evidence="3" id="KW-1185">Reference proteome</keyword>
<dbReference type="EnsemblPlants" id="Zm00001eb017720_T001">
    <property type="protein sequence ID" value="Zm00001eb017720_P001"/>
    <property type="gene ID" value="Zm00001eb017720"/>
</dbReference>
<feature type="region of interest" description="Disordered" evidence="1">
    <location>
        <begin position="48"/>
        <end position="68"/>
    </location>
</feature>
<dbReference type="Proteomes" id="UP000007305">
    <property type="component" value="Chromosome 1"/>
</dbReference>
<evidence type="ECO:0000313" key="3">
    <source>
        <dbReference type="Proteomes" id="UP000007305"/>
    </source>
</evidence>
<protein>
    <submittedName>
        <fullName evidence="2">Uncharacterized protein</fullName>
    </submittedName>
</protein>
<proteinExistence type="predicted"/>
<dbReference type="Gramene" id="Zm00001eb017720_T001">
    <property type="protein sequence ID" value="Zm00001eb017720_P001"/>
    <property type="gene ID" value="Zm00001eb017720"/>
</dbReference>
<dbReference type="InParanoid" id="A0A804LKQ9"/>